<gene>
    <name evidence="2" type="ORF">ILYODFUR_014273</name>
</gene>
<keyword evidence="3" id="KW-1185">Reference proteome</keyword>
<evidence type="ECO:0000256" key="1">
    <source>
        <dbReference type="SAM" id="Phobius"/>
    </source>
</evidence>
<evidence type="ECO:0000313" key="2">
    <source>
        <dbReference type="EMBL" id="MEQ2236586.1"/>
    </source>
</evidence>
<name>A0ABV0TX87_9TELE</name>
<feature type="transmembrane region" description="Helical" evidence="1">
    <location>
        <begin position="35"/>
        <end position="54"/>
    </location>
</feature>
<proteinExistence type="predicted"/>
<dbReference type="EMBL" id="JAHRIQ010047537">
    <property type="protein sequence ID" value="MEQ2236586.1"/>
    <property type="molecule type" value="Genomic_DNA"/>
</dbReference>
<dbReference type="Proteomes" id="UP001482620">
    <property type="component" value="Unassembled WGS sequence"/>
</dbReference>
<organism evidence="2 3">
    <name type="scientific">Ilyodon furcidens</name>
    <name type="common">goldbreast splitfin</name>
    <dbReference type="NCBI Taxonomy" id="33524"/>
    <lineage>
        <taxon>Eukaryota</taxon>
        <taxon>Metazoa</taxon>
        <taxon>Chordata</taxon>
        <taxon>Craniata</taxon>
        <taxon>Vertebrata</taxon>
        <taxon>Euteleostomi</taxon>
        <taxon>Actinopterygii</taxon>
        <taxon>Neopterygii</taxon>
        <taxon>Teleostei</taxon>
        <taxon>Neoteleostei</taxon>
        <taxon>Acanthomorphata</taxon>
        <taxon>Ovalentaria</taxon>
        <taxon>Atherinomorphae</taxon>
        <taxon>Cyprinodontiformes</taxon>
        <taxon>Goodeidae</taxon>
        <taxon>Ilyodon</taxon>
    </lineage>
</organism>
<keyword evidence="1" id="KW-1133">Transmembrane helix</keyword>
<protein>
    <submittedName>
        <fullName evidence="2">Uncharacterized protein</fullName>
    </submittedName>
</protein>
<evidence type="ECO:0000313" key="3">
    <source>
        <dbReference type="Proteomes" id="UP001482620"/>
    </source>
</evidence>
<feature type="transmembrane region" description="Helical" evidence="1">
    <location>
        <begin position="92"/>
        <end position="115"/>
    </location>
</feature>
<sequence length="137" mass="15230">MFLLPLRTRASLQSAAFSPPVFTYKEQVDSLLSPLLWSIYTLQFCLFLASLYICSCLAQSDHACSVLAKPVDDLFHAMSALFLSHLPNSMPVSFFSFHLLNLLILHVICSCLSALGSYSKSHIPSILDKCRNKRSTG</sequence>
<keyword evidence="1" id="KW-0812">Transmembrane</keyword>
<reference evidence="2 3" key="1">
    <citation type="submission" date="2021-06" db="EMBL/GenBank/DDBJ databases">
        <authorList>
            <person name="Palmer J.M."/>
        </authorList>
    </citation>
    <scope>NUCLEOTIDE SEQUENCE [LARGE SCALE GENOMIC DNA]</scope>
    <source>
        <strain evidence="3">if_2019</strain>
        <tissue evidence="2">Muscle</tissue>
    </source>
</reference>
<comment type="caution">
    <text evidence="2">The sequence shown here is derived from an EMBL/GenBank/DDBJ whole genome shotgun (WGS) entry which is preliminary data.</text>
</comment>
<accession>A0ABV0TX87</accession>
<keyword evidence="1" id="KW-0472">Membrane</keyword>